<dbReference type="RefSeq" id="WP_084776699.1">
    <property type="nucleotide sequence ID" value="NZ_FR904244.1"/>
</dbReference>
<sequence length="155" mass="17005">MLYPVAIDKGSSFFGVRVPDIPGCFSGGDNYQDAIESACEAIEAHIELLVDDGEAVPEETSVENWLSDPDYADVWALVDVDITRLMGKAKKINVTLPSLLIRRIDQFVAAHPEYSSRSGFLSRVATDRVKSLSPVRAVARLVQALSKKDMHIDGK</sequence>
<proteinExistence type="predicted"/>
<dbReference type="InterPro" id="IPR035069">
    <property type="entry name" value="TTHA1013/TTHA0281-like"/>
</dbReference>
<feature type="domain" description="HicB-like antitoxin of toxin-antitoxin system" evidence="1">
    <location>
        <begin position="3"/>
        <end position="125"/>
    </location>
</feature>
<evidence type="ECO:0000313" key="2">
    <source>
        <dbReference type="EMBL" id="CDG49196.1"/>
    </source>
</evidence>
<dbReference type="SUPFAM" id="SSF143100">
    <property type="entry name" value="TTHA1013/TTHA0281-like"/>
    <property type="match status" value="1"/>
</dbReference>
<accession>A0A068RD82</accession>
<name>A0A068RD82_9GAMM</name>
<dbReference type="CDD" id="cd22231">
    <property type="entry name" value="RHH_NikR_HicB-like"/>
    <property type="match status" value="1"/>
</dbReference>
<protein>
    <submittedName>
        <fullName evidence="2">Uncharacterized protein family (UPF0150) domain-containing protein</fullName>
    </submittedName>
</protein>
<dbReference type="Gene3D" id="3.30.160.250">
    <property type="match status" value="1"/>
</dbReference>
<evidence type="ECO:0000259" key="1">
    <source>
        <dbReference type="Pfam" id="PF15919"/>
    </source>
</evidence>
<dbReference type="OrthoDB" id="9807959at2"/>
<organism evidence="2">
    <name type="scientific">Serratia symbiotica SCt-VLC</name>
    <dbReference type="NCBI Taxonomy" id="1347341"/>
    <lineage>
        <taxon>Bacteria</taxon>
        <taxon>Pseudomonadati</taxon>
        <taxon>Pseudomonadota</taxon>
        <taxon>Gammaproteobacteria</taxon>
        <taxon>Enterobacterales</taxon>
        <taxon>Yersiniaceae</taxon>
        <taxon>Serratia</taxon>
        <taxon>Serratia symbiotica</taxon>
    </lineage>
</organism>
<dbReference type="InterPro" id="IPR031807">
    <property type="entry name" value="HicB-like"/>
</dbReference>
<gene>
    <name evidence="2" type="ORF">SCTVLC_2568</name>
</gene>
<dbReference type="AlphaFoldDB" id="A0A068RD82"/>
<dbReference type="Pfam" id="PF15919">
    <property type="entry name" value="HicB_lk_antitox"/>
    <property type="match status" value="1"/>
</dbReference>
<reference evidence="2" key="1">
    <citation type="submission" date="2013-06" db="EMBL/GenBank/DDBJ databases">
        <authorList>
            <person name="Mazano-Marin A."/>
        </authorList>
    </citation>
    <scope>NUCLEOTIDE SEQUENCE</scope>
    <source>
        <strain evidence="2">SCt-VLC</strain>
    </source>
</reference>
<reference evidence="2" key="2">
    <citation type="journal article" date="2014" name="Genome Biol. Evol.">
        <title>Settling down: the genome of Serratia symbiotica from the aphid Cinara tujafilina zooms in on the process of accommodation to a cooperative intracellular life.</title>
        <authorList>
            <person name="Manzano-Marin A."/>
            <person name="Latorre A."/>
        </authorList>
    </citation>
    <scope>NUCLEOTIDE SEQUENCE</scope>
    <source>
        <strain evidence="2">SCt-VLC</strain>
    </source>
</reference>
<dbReference type="EMBL" id="FR904244">
    <property type="protein sequence ID" value="CDG49196.1"/>
    <property type="molecule type" value="Genomic_DNA"/>
</dbReference>